<evidence type="ECO:0000313" key="2">
    <source>
        <dbReference type="Proteomes" id="UP000095605"/>
    </source>
</evidence>
<keyword evidence="2" id="KW-1185">Reference proteome</keyword>
<proteinExistence type="predicted"/>
<reference evidence="2" key="1">
    <citation type="journal article" date="2016" name="Genome Announc.">
        <title>Genome sequences of three species of Hanseniaspora isolated from spontaneous wine fermentations.</title>
        <authorList>
            <person name="Sternes P.R."/>
            <person name="Lee D."/>
            <person name="Kutyna D.R."/>
            <person name="Borneman A.R."/>
        </authorList>
    </citation>
    <scope>NUCLEOTIDE SEQUENCE [LARGE SCALE GENOMIC DNA]</scope>
    <source>
        <strain evidence="2">AWRI3578</strain>
    </source>
</reference>
<dbReference type="Proteomes" id="UP000095605">
    <property type="component" value="Unassembled WGS sequence"/>
</dbReference>
<gene>
    <name evidence="1" type="ORF">AWRI3578_g1776</name>
</gene>
<organism evidence="1 2">
    <name type="scientific">Hanseniaspora opuntiae</name>
    <dbReference type="NCBI Taxonomy" id="211096"/>
    <lineage>
        <taxon>Eukaryota</taxon>
        <taxon>Fungi</taxon>
        <taxon>Dikarya</taxon>
        <taxon>Ascomycota</taxon>
        <taxon>Saccharomycotina</taxon>
        <taxon>Saccharomycetes</taxon>
        <taxon>Saccharomycodales</taxon>
        <taxon>Saccharomycodaceae</taxon>
        <taxon>Hanseniaspora</taxon>
    </lineage>
</organism>
<feature type="unsure residue" description="D or N" evidence="1">
    <location>
        <position position="2"/>
    </location>
</feature>
<comment type="caution">
    <text evidence="1">The sequence shown here is derived from an EMBL/GenBank/DDBJ whole genome shotgun (WGS) entry which is preliminary data.</text>
</comment>
<accession>A0A1E5RMK8</accession>
<sequence>MDSNSGILKYDNSNKQFSIGTSEYVKDVFEINHLANSFANIKGASLDELNFKSYTKTQEIIKNKSLKIRQQITEILQKSMMNPENRKANLPQIENIVTECQQMIEEKITGDLSGYAMYTLPFDMEYEEEQCNGEINTKNLGDGNKNGVSMLENPFQVTMEELELAYMTYITCLNARLRVKYEKVEKQVIPEKNQTVIKTTFEKTKEAEKDIKILLETLNLVKELGMRTITALEHAFMETDLLFKLGNIKEARNKLEDVKPEFITLTNSLVQMGLINVQEKKIAVEKLEQLTKQHISSKLPGKSPKDKLVLWQNFNATLERIQKASEKEFGL</sequence>
<dbReference type="AlphaFoldDB" id="A0A1E5RMK8"/>
<evidence type="ECO:0000313" key="1">
    <source>
        <dbReference type="EMBL" id="OEJ88132.1"/>
    </source>
</evidence>
<dbReference type="OrthoDB" id="3971104at2759"/>
<dbReference type="EMBL" id="LPNL01000004">
    <property type="protein sequence ID" value="OEJ88132.1"/>
    <property type="molecule type" value="Genomic_DNA"/>
</dbReference>
<name>A0A1E5RMK8_9ASCO</name>
<protein>
    <submittedName>
        <fullName evidence="1">Uncharacterized protein</fullName>
    </submittedName>
</protein>